<evidence type="ECO:0000313" key="9">
    <source>
        <dbReference type="EMBL" id="SEC20585.1"/>
    </source>
</evidence>
<evidence type="ECO:0000259" key="8">
    <source>
        <dbReference type="PROSITE" id="PS51296"/>
    </source>
</evidence>
<gene>
    <name evidence="9" type="ORF">SAMN04490203_1993</name>
</gene>
<accession>A0A1H4QLW5</accession>
<comment type="similarity">
    <text evidence="7">Belongs to the bacterial ring-hydroxylating dioxygenase ferredoxin component family.</text>
</comment>
<evidence type="ECO:0000256" key="5">
    <source>
        <dbReference type="ARBA" id="ARBA00023014"/>
    </source>
</evidence>
<keyword evidence="10" id="KW-1185">Reference proteome</keyword>
<evidence type="ECO:0000256" key="3">
    <source>
        <dbReference type="ARBA" id="ARBA00022797"/>
    </source>
</evidence>
<keyword evidence="1" id="KW-0001">2Fe-2S</keyword>
<dbReference type="SUPFAM" id="SSF50022">
    <property type="entry name" value="ISP domain"/>
    <property type="match status" value="1"/>
</dbReference>
<dbReference type="CDD" id="cd03528">
    <property type="entry name" value="Rieske_RO_ferredoxin"/>
    <property type="match status" value="1"/>
</dbReference>
<dbReference type="PROSITE" id="PS51296">
    <property type="entry name" value="RIESKE"/>
    <property type="match status" value="1"/>
</dbReference>
<dbReference type="EMBL" id="FNRS01000001">
    <property type="protein sequence ID" value="SEC20585.1"/>
    <property type="molecule type" value="Genomic_DNA"/>
</dbReference>
<dbReference type="InterPro" id="IPR036922">
    <property type="entry name" value="Rieske_2Fe-2S_sf"/>
</dbReference>
<comment type="cofactor">
    <cofactor evidence="6">
        <name>[2Fe-2S] cluster</name>
        <dbReference type="ChEBI" id="CHEBI:190135"/>
    </cofactor>
</comment>
<evidence type="ECO:0000256" key="4">
    <source>
        <dbReference type="ARBA" id="ARBA00023004"/>
    </source>
</evidence>
<dbReference type="InterPro" id="IPR017941">
    <property type="entry name" value="Rieske_2Fe-2S"/>
</dbReference>
<protein>
    <submittedName>
        <fullName evidence="9">Naphthalene 1,2-dioxygenase system ferredoxin subunit</fullName>
    </submittedName>
</protein>
<keyword evidence="3" id="KW-0058">Aromatic hydrocarbons catabolism</keyword>
<dbReference type="Proteomes" id="UP000183155">
    <property type="component" value="Unassembled WGS sequence"/>
</dbReference>
<evidence type="ECO:0000313" key="10">
    <source>
        <dbReference type="Proteomes" id="UP000183155"/>
    </source>
</evidence>
<dbReference type="PANTHER" id="PTHR21496">
    <property type="entry name" value="FERREDOXIN-RELATED"/>
    <property type="match status" value="1"/>
</dbReference>
<keyword evidence="4" id="KW-0408">Iron</keyword>
<feature type="domain" description="Rieske" evidence="8">
    <location>
        <begin position="18"/>
        <end position="115"/>
    </location>
</feature>
<dbReference type="Pfam" id="PF00355">
    <property type="entry name" value="Rieske"/>
    <property type="match status" value="1"/>
</dbReference>
<dbReference type="PANTHER" id="PTHR21496:SF0">
    <property type="entry name" value="RIESKE DOMAIN-CONTAINING PROTEIN"/>
    <property type="match status" value="1"/>
</dbReference>
<organism evidence="9 10">
    <name type="scientific">Pseudomonas taetrolens</name>
    <dbReference type="NCBI Taxonomy" id="47884"/>
    <lineage>
        <taxon>Bacteria</taxon>
        <taxon>Pseudomonadati</taxon>
        <taxon>Pseudomonadota</taxon>
        <taxon>Gammaproteobacteria</taxon>
        <taxon>Pseudomonadales</taxon>
        <taxon>Pseudomonadaceae</taxon>
        <taxon>Pseudomonas</taxon>
    </lineage>
</organism>
<evidence type="ECO:0000256" key="2">
    <source>
        <dbReference type="ARBA" id="ARBA00022723"/>
    </source>
</evidence>
<proteinExistence type="inferred from homology"/>
<keyword evidence="2" id="KW-0479">Metal-binding</keyword>
<evidence type="ECO:0000256" key="6">
    <source>
        <dbReference type="ARBA" id="ARBA00034078"/>
    </source>
</evidence>
<reference evidence="9 10" key="1">
    <citation type="submission" date="2016-10" db="EMBL/GenBank/DDBJ databases">
        <authorList>
            <person name="Varghese N."/>
            <person name="Submissions S."/>
        </authorList>
    </citation>
    <scope>NUCLEOTIDE SEQUENCE [LARGE SCALE GENOMIC DNA]</scope>
    <source>
        <strain evidence="9 10">BS3652</strain>
    </source>
</reference>
<comment type="caution">
    <text evidence="9">The sequence shown here is derived from an EMBL/GenBank/DDBJ whole genome shotgun (WGS) entry which is preliminary data.</text>
</comment>
<dbReference type="Gene3D" id="2.102.10.10">
    <property type="entry name" value="Rieske [2Fe-2S] iron-sulphur domain"/>
    <property type="match status" value="1"/>
</dbReference>
<evidence type="ECO:0000256" key="1">
    <source>
        <dbReference type="ARBA" id="ARBA00022714"/>
    </source>
</evidence>
<keyword evidence="5" id="KW-0411">Iron-sulfur</keyword>
<dbReference type="RefSeq" id="WP_048380516.1">
    <property type="nucleotide sequence ID" value="NZ_FNRS01000001.1"/>
</dbReference>
<name>A0A1H4QLW5_PSETA</name>
<evidence type="ECO:0000256" key="7">
    <source>
        <dbReference type="ARBA" id="ARBA00038001"/>
    </source>
</evidence>
<sequence length="122" mass="12998">MTASQALIFPEQAQSGQWIAVGTLAELFGQEECAGVQISGRKVGLFKVNGEVFAIDDICTHGNALLSDGDLDGYEIECPLHAGAFDLRSGKALCSPLLKNTRCHSVKIEDDCVFVQLASPEA</sequence>